<dbReference type="EMBL" id="CAWUHD010000020">
    <property type="protein sequence ID" value="CAK7216496.1"/>
    <property type="molecule type" value="Genomic_DNA"/>
</dbReference>
<evidence type="ECO:0000313" key="2">
    <source>
        <dbReference type="Proteomes" id="UP001642482"/>
    </source>
</evidence>
<sequence>MAMHATLPLDLWWLICEELTTRRDFNALYNFSRVSRTMANFALPNLYSIYELASASADDASIFGKQKLAILWRAIILSSSGKTAFPYCLWMQNLKLGDLRELLSDIAPNSDLRKRFFQGDMAPYDIEKPNTTANVATRRKRPGLDLQGIINKVGDDVTLFVKEAADRDNRAVTLTHLESHFIPRDILPVWTSRLAALMSLHIQDGSVIGEEVAVSIRDNCPRFRELTCFYCNGPTVDTGMAAFFRTLRPNSLEIFSVSSQNHMGKEALDALALHASSLKILVLSGLQDRALSNLGSLKECVNLESLDLEADRLTVDGWETGYPESFADTAAWLSACESLSNLKLRNVDGASALLKIVLKAPKLRLRSLDLKLIDDASDGLYTSLGKQTSLEDFYLRSNDIQLDVASPQHTQFIDALCKLENLRVLDIMQSTVTYGDLDMLAVALKQLEEFSFDGEGLGDQVLSSLLLMGKLKSVSINASTHFTMEGLLHFISKVGEIREFQCGLVMAVMNQSLEAQISPEEEQFLSREAYSTYGGKIEIAHPEEEHESDFSD</sequence>
<gene>
    <name evidence="1" type="ORF">SEUCBS140593_002894</name>
</gene>
<reference evidence="1 2" key="1">
    <citation type="submission" date="2024-01" db="EMBL/GenBank/DDBJ databases">
        <authorList>
            <person name="Allen C."/>
            <person name="Tagirdzhanova G."/>
        </authorList>
    </citation>
    <scope>NUCLEOTIDE SEQUENCE [LARGE SCALE GENOMIC DNA]</scope>
</reference>
<comment type="caution">
    <text evidence="1">The sequence shown here is derived from an EMBL/GenBank/DDBJ whole genome shotgun (WGS) entry which is preliminary data.</text>
</comment>
<evidence type="ECO:0008006" key="3">
    <source>
        <dbReference type="Google" id="ProtNLM"/>
    </source>
</evidence>
<dbReference type="InterPro" id="IPR032675">
    <property type="entry name" value="LRR_dom_sf"/>
</dbReference>
<accession>A0ABP0BAE0</accession>
<keyword evidence="2" id="KW-1185">Reference proteome</keyword>
<protein>
    <recommendedName>
        <fullName evidence="3">F-box domain-containing protein</fullName>
    </recommendedName>
</protein>
<dbReference type="Proteomes" id="UP001642482">
    <property type="component" value="Unassembled WGS sequence"/>
</dbReference>
<dbReference type="Gene3D" id="3.80.10.10">
    <property type="entry name" value="Ribonuclease Inhibitor"/>
    <property type="match status" value="2"/>
</dbReference>
<proteinExistence type="predicted"/>
<dbReference type="SUPFAM" id="SSF52047">
    <property type="entry name" value="RNI-like"/>
    <property type="match status" value="1"/>
</dbReference>
<name>A0ABP0BAE0_9PEZI</name>
<evidence type="ECO:0000313" key="1">
    <source>
        <dbReference type="EMBL" id="CAK7216496.1"/>
    </source>
</evidence>
<organism evidence="1 2">
    <name type="scientific">Sporothrix eucalyptigena</name>
    <dbReference type="NCBI Taxonomy" id="1812306"/>
    <lineage>
        <taxon>Eukaryota</taxon>
        <taxon>Fungi</taxon>
        <taxon>Dikarya</taxon>
        <taxon>Ascomycota</taxon>
        <taxon>Pezizomycotina</taxon>
        <taxon>Sordariomycetes</taxon>
        <taxon>Sordariomycetidae</taxon>
        <taxon>Ophiostomatales</taxon>
        <taxon>Ophiostomataceae</taxon>
        <taxon>Sporothrix</taxon>
    </lineage>
</organism>